<evidence type="ECO:0000256" key="1">
    <source>
        <dbReference type="SAM" id="Coils"/>
    </source>
</evidence>
<protein>
    <submittedName>
        <fullName evidence="4">Coiled-coil domain-containing protein 117</fullName>
    </submittedName>
</protein>
<keyword evidence="3" id="KW-1185">Reference proteome</keyword>
<organism evidence="3 4">
    <name type="scientific">Gekko japonicus</name>
    <name type="common">Schlegel's Japanese gecko</name>
    <dbReference type="NCBI Taxonomy" id="146911"/>
    <lineage>
        <taxon>Eukaryota</taxon>
        <taxon>Metazoa</taxon>
        <taxon>Chordata</taxon>
        <taxon>Craniata</taxon>
        <taxon>Vertebrata</taxon>
        <taxon>Euteleostomi</taxon>
        <taxon>Lepidosauria</taxon>
        <taxon>Squamata</taxon>
        <taxon>Bifurcata</taxon>
        <taxon>Gekkota</taxon>
        <taxon>Gekkonidae</taxon>
        <taxon>Gekkoninae</taxon>
        <taxon>Gekko</taxon>
    </lineage>
</organism>
<keyword evidence="1" id="KW-0175">Coiled coil</keyword>
<dbReference type="PANTHER" id="PTHR36128:SF1">
    <property type="entry name" value="COILED-COIL DOMAIN-CONTAINING PROTEIN 117"/>
    <property type="match status" value="1"/>
</dbReference>
<dbReference type="InterPro" id="IPR031630">
    <property type="entry name" value="CCDC117"/>
</dbReference>
<evidence type="ECO:0000313" key="3">
    <source>
        <dbReference type="Proteomes" id="UP000694871"/>
    </source>
</evidence>
<name>A0ABM1L9Y2_GEKJA</name>
<evidence type="ECO:0000313" key="4">
    <source>
        <dbReference type="RefSeq" id="XP_015282769.1"/>
    </source>
</evidence>
<accession>A0ABM1L9Y2</accession>
<feature type="coiled-coil region" evidence="1">
    <location>
        <begin position="51"/>
        <end position="78"/>
    </location>
</feature>
<dbReference type="Pfam" id="PF15810">
    <property type="entry name" value="CCDC117"/>
    <property type="match status" value="1"/>
</dbReference>
<dbReference type="Proteomes" id="UP000694871">
    <property type="component" value="Unplaced"/>
</dbReference>
<dbReference type="PANTHER" id="PTHR36128">
    <property type="entry name" value="COILED-COIL DOMAIN-CONTAINING PROTEIN 117"/>
    <property type="match status" value="1"/>
</dbReference>
<feature type="region of interest" description="Disordered" evidence="2">
    <location>
        <begin position="1"/>
        <end position="22"/>
    </location>
</feature>
<sequence>MGLSPPTPAAQEPWAMGAGRPAGCGLADPCVGSLPGTPGLLEVPCEEMEQAAVGEQQCEAARRKLREIEDRITDEDEEDGLVGEEPVGSLPTLVLSDTLKAGLKRDYAGDLTKKIIESMSRPSMELVVWKPLPEFLNKKAKSVSVKDYKPVAETCPTKSATLEAAFSLQTGKFSESQQAEMPSPFYSAVEPAGCSEEEMEL</sequence>
<proteinExistence type="predicted"/>
<dbReference type="GeneID" id="107123931"/>
<gene>
    <name evidence="4" type="primary">CCDC117</name>
</gene>
<evidence type="ECO:0000256" key="2">
    <source>
        <dbReference type="SAM" id="MobiDB-lite"/>
    </source>
</evidence>
<dbReference type="RefSeq" id="XP_015282769.1">
    <property type="nucleotide sequence ID" value="XM_015427283.1"/>
</dbReference>
<feature type="region of interest" description="Disordered" evidence="2">
    <location>
        <begin position="175"/>
        <end position="201"/>
    </location>
</feature>
<reference evidence="4" key="1">
    <citation type="submission" date="2025-08" db="UniProtKB">
        <authorList>
            <consortium name="RefSeq"/>
        </authorList>
    </citation>
    <scope>IDENTIFICATION</scope>
</reference>